<proteinExistence type="inferred from homology"/>
<feature type="active site" description="Proton acceptor" evidence="1">
    <location>
        <position position="186"/>
    </location>
</feature>
<dbReference type="InterPro" id="IPR020026">
    <property type="entry name" value="PseC"/>
</dbReference>
<accession>A0A544TIU9</accession>
<dbReference type="NCBIfam" id="TIGR03588">
    <property type="entry name" value="PseC"/>
    <property type="match status" value="1"/>
</dbReference>
<reference evidence="4 5" key="1">
    <citation type="submission" date="2019-06" db="EMBL/GenBank/DDBJ databases">
        <title>Psychrobacillus vulpis sp. nov., a new species isolated from feces of a red fox that inhabits in The Tablas de Daimiel Natural Park, Albacete, Spain.</title>
        <authorList>
            <person name="Rodriguez M."/>
            <person name="Reina J.C."/>
            <person name="Bejar V."/>
            <person name="Llamas I."/>
        </authorList>
    </citation>
    <scope>NUCLEOTIDE SEQUENCE [LARGE SCALE GENOMIC DNA]</scope>
    <source>
        <strain evidence="4 5">Z8</strain>
    </source>
</reference>
<keyword evidence="2 3" id="KW-0663">Pyridoxal phosphate</keyword>
<dbReference type="Gene3D" id="3.90.1150.10">
    <property type="entry name" value="Aspartate Aminotransferase, domain 1"/>
    <property type="match status" value="1"/>
</dbReference>
<dbReference type="InterPro" id="IPR015422">
    <property type="entry name" value="PyrdxlP-dep_Trfase_small"/>
</dbReference>
<dbReference type="RefSeq" id="WP_142644070.1">
    <property type="nucleotide sequence ID" value="NZ_VDGI01000027.1"/>
</dbReference>
<dbReference type="EMBL" id="VDGI01000027">
    <property type="protein sequence ID" value="TQR17381.1"/>
    <property type="molecule type" value="Genomic_DNA"/>
</dbReference>
<dbReference type="PIRSF" id="PIRSF000390">
    <property type="entry name" value="PLP_StrS"/>
    <property type="match status" value="1"/>
</dbReference>
<dbReference type="Gene3D" id="3.40.640.10">
    <property type="entry name" value="Type I PLP-dependent aspartate aminotransferase-like (Major domain)"/>
    <property type="match status" value="1"/>
</dbReference>
<feature type="modified residue" description="N6-(pyridoxal phosphate)lysine" evidence="2">
    <location>
        <position position="186"/>
    </location>
</feature>
<dbReference type="AlphaFoldDB" id="A0A544TIU9"/>
<dbReference type="OrthoDB" id="9810913at2"/>
<comment type="similarity">
    <text evidence="3">Belongs to the DegT/DnrJ/EryC1 family.</text>
</comment>
<dbReference type="SUPFAM" id="SSF53383">
    <property type="entry name" value="PLP-dependent transferases"/>
    <property type="match status" value="1"/>
</dbReference>
<keyword evidence="5" id="KW-1185">Reference proteome</keyword>
<keyword evidence="4" id="KW-0032">Aminotransferase</keyword>
<sequence length="387" mass="43541">MNIRETFLPYGKQQLDDQDIEAVVDVLKGSFLTTGPAIDEFERKVAAYVGAEYAVAFSNGTAALHGACFAAGIGEGDEVITTPMTFAASANCVLYQNGTVVFADIDPRTYNIDPEEIRKKITINTKAIIPVHFTGQPVDLDSIHKIAKEYNLIVIEDAAHAIGATYKGRNIGSISDMTMFSFHPVKHVTTGEGGMITTNSKELYEKLKQFRSHGITRNSKQMLENHGPWYYEMQFLGYNYRMTDIQAALGSSQMDKLDTFIAKRKGFVKTYNQSFNNMPEVIVPHQSSDGESSWHLYILKLNLDLLKGTRKKIFEALLQRNIGVNVHYIPIHLLPYYQELGYKKGSLQNAEQLYEEIITLPLFPAMTVKDVMDVIEAVKVVIEEYRK</sequence>
<protein>
    <submittedName>
        <fullName evidence="4">UDP-4-amino-4, 6-dideoxy-N-acetyl-beta-L-altrosamine transaminase</fullName>
        <ecNumber evidence="4">2.6.1.92</ecNumber>
    </submittedName>
</protein>
<evidence type="ECO:0000256" key="2">
    <source>
        <dbReference type="PIRSR" id="PIRSR000390-2"/>
    </source>
</evidence>
<dbReference type="PANTHER" id="PTHR30244:SF34">
    <property type="entry name" value="DTDP-4-AMINO-4,6-DIDEOXYGALACTOSE TRANSAMINASE"/>
    <property type="match status" value="1"/>
</dbReference>
<dbReference type="InterPro" id="IPR000653">
    <property type="entry name" value="DegT/StrS_aminotransferase"/>
</dbReference>
<keyword evidence="4" id="KW-0808">Transferase</keyword>
<dbReference type="CDD" id="cd00616">
    <property type="entry name" value="AHBA_syn"/>
    <property type="match status" value="1"/>
</dbReference>
<gene>
    <name evidence="4" type="primary">pseC</name>
    <name evidence="4" type="ORF">FG384_17990</name>
</gene>
<dbReference type="Pfam" id="PF01041">
    <property type="entry name" value="DegT_DnrJ_EryC1"/>
    <property type="match status" value="1"/>
</dbReference>
<comment type="caution">
    <text evidence="4">The sequence shown here is derived from an EMBL/GenBank/DDBJ whole genome shotgun (WGS) entry which is preliminary data.</text>
</comment>
<evidence type="ECO:0000256" key="1">
    <source>
        <dbReference type="PIRSR" id="PIRSR000390-1"/>
    </source>
</evidence>
<dbReference type="EC" id="2.6.1.92" evidence="4"/>
<evidence type="ECO:0000256" key="3">
    <source>
        <dbReference type="RuleBase" id="RU004508"/>
    </source>
</evidence>
<dbReference type="GO" id="GO:0008483">
    <property type="term" value="F:transaminase activity"/>
    <property type="evidence" value="ECO:0007669"/>
    <property type="project" value="UniProtKB-KW"/>
</dbReference>
<organism evidence="4 5">
    <name type="scientific">Psychrobacillus vulpis</name>
    <dbReference type="NCBI Taxonomy" id="2325572"/>
    <lineage>
        <taxon>Bacteria</taxon>
        <taxon>Bacillati</taxon>
        <taxon>Bacillota</taxon>
        <taxon>Bacilli</taxon>
        <taxon>Bacillales</taxon>
        <taxon>Bacillaceae</taxon>
        <taxon>Psychrobacillus</taxon>
    </lineage>
</organism>
<dbReference type="InterPro" id="IPR015424">
    <property type="entry name" value="PyrdxlP-dep_Trfase"/>
</dbReference>
<dbReference type="GO" id="GO:0000271">
    <property type="term" value="P:polysaccharide biosynthetic process"/>
    <property type="evidence" value="ECO:0007669"/>
    <property type="project" value="TreeGrafter"/>
</dbReference>
<dbReference type="InterPro" id="IPR015421">
    <property type="entry name" value="PyrdxlP-dep_Trfase_major"/>
</dbReference>
<evidence type="ECO:0000313" key="4">
    <source>
        <dbReference type="EMBL" id="TQR17381.1"/>
    </source>
</evidence>
<dbReference type="PANTHER" id="PTHR30244">
    <property type="entry name" value="TRANSAMINASE"/>
    <property type="match status" value="1"/>
</dbReference>
<dbReference type="GO" id="GO:0030170">
    <property type="term" value="F:pyridoxal phosphate binding"/>
    <property type="evidence" value="ECO:0007669"/>
    <property type="project" value="TreeGrafter"/>
</dbReference>
<dbReference type="Proteomes" id="UP000316626">
    <property type="component" value="Unassembled WGS sequence"/>
</dbReference>
<evidence type="ECO:0000313" key="5">
    <source>
        <dbReference type="Proteomes" id="UP000316626"/>
    </source>
</evidence>
<name>A0A544TIU9_9BACI</name>